<dbReference type="Gene3D" id="3.90.176.10">
    <property type="entry name" value="Toxin ADP-ribosyltransferase, Chain A, domain 1"/>
    <property type="match status" value="1"/>
</dbReference>
<dbReference type="InterPro" id="IPR011990">
    <property type="entry name" value="TPR-like_helical_dom_sf"/>
</dbReference>
<organism evidence="4 7">
    <name type="scientific">Adineta steineri</name>
    <dbReference type="NCBI Taxonomy" id="433720"/>
    <lineage>
        <taxon>Eukaryota</taxon>
        <taxon>Metazoa</taxon>
        <taxon>Spiralia</taxon>
        <taxon>Gnathifera</taxon>
        <taxon>Rotifera</taxon>
        <taxon>Eurotatoria</taxon>
        <taxon>Bdelloidea</taxon>
        <taxon>Adinetida</taxon>
        <taxon>Adinetidae</taxon>
        <taxon>Adineta</taxon>
    </lineage>
</organism>
<feature type="repeat" description="TPR" evidence="3">
    <location>
        <begin position="395"/>
        <end position="428"/>
    </location>
</feature>
<feature type="repeat" description="TPR" evidence="3">
    <location>
        <begin position="650"/>
        <end position="683"/>
    </location>
</feature>
<evidence type="ECO:0000256" key="1">
    <source>
        <dbReference type="ARBA" id="ARBA00022737"/>
    </source>
</evidence>
<dbReference type="EMBL" id="CAJNOI010000014">
    <property type="protein sequence ID" value="CAF0805051.1"/>
    <property type="molecule type" value="Genomic_DNA"/>
</dbReference>
<proteinExistence type="predicted"/>
<dbReference type="Pfam" id="PF13424">
    <property type="entry name" value="TPR_12"/>
    <property type="match status" value="4"/>
</dbReference>
<dbReference type="EMBL" id="CAJNOM010000049">
    <property type="protein sequence ID" value="CAF0919320.1"/>
    <property type="molecule type" value="Genomic_DNA"/>
</dbReference>
<dbReference type="AlphaFoldDB" id="A0A813T1Q8"/>
<name>A0A813T1Q8_9BILA</name>
<dbReference type="PANTHER" id="PTHR45641:SF1">
    <property type="entry name" value="AAA+ ATPASE DOMAIN-CONTAINING PROTEIN"/>
    <property type="match status" value="1"/>
</dbReference>
<dbReference type="Proteomes" id="UP000663832">
    <property type="component" value="Unassembled WGS sequence"/>
</dbReference>
<evidence type="ECO:0000256" key="3">
    <source>
        <dbReference type="PROSITE-ProRule" id="PRU00339"/>
    </source>
</evidence>
<dbReference type="Proteomes" id="UP000663877">
    <property type="component" value="Unassembled WGS sequence"/>
</dbReference>
<dbReference type="Gene3D" id="1.25.40.10">
    <property type="entry name" value="Tetratricopeptide repeat domain"/>
    <property type="match status" value="4"/>
</dbReference>
<feature type="repeat" description="TPR" evidence="3">
    <location>
        <begin position="248"/>
        <end position="281"/>
    </location>
</feature>
<keyword evidence="2 3" id="KW-0802">TPR repeat</keyword>
<evidence type="ECO:0000313" key="6">
    <source>
        <dbReference type="Proteomes" id="UP000663832"/>
    </source>
</evidence>
<reference evidence="4" key="1">
    <citation type="submission" date="2021-02" db="EMBL/GenBank/DDBJ databases">
        <authorList>
            <person name="Nowell W R."/>
        </authorList>
    </citation>
    <scope>NUCLEOTIDE SEQUENCE</scope>
</reference>
<evidence type="ECO:0000256" key="2">
    <source>
        <dbReference type="ARBA" id="ARBA00022803"/>
    </source>
</evidence>
<evidence type="ECO:0000313" key="7">
    <source>
        <dbReference type="Proteomes" id="UP000663877"/>
    </source>
</evidence>
<dbReference type="PROSITE" id="PS50005">
    <property type="entry name" value="TPR"/>
    <property type="match status" value="7"/>
</dbReference>
<feature type="repeat" description="TPR" evidence="3">
    <location>
        <begin position="563"/>
        <end position="596"/>
    </location>
</feature>
<feature type="repeat" description="TPR" evidence="3">
    <location>
        <begin position="353"/>
        <end position="386"/>
    </location>
</feature>
<dbReference type="InterPro" id="IPR019734">
    <property type="entry name" value="TPR_rpt"/>
</dbReference>
<accession>A0A813T1Q8</accession>
<dbReference type="PROSITE" id="PS51996">
    <property type="entry name" value="TR_MART"/>
    <property type="match status" value="1"/>
</dbReference>
<keyword evidence="6" id="KW-1185">Reference proteome</keyword>
<feature type="repeat" description="TPR" evidence="3">
    <location>
        <begin position="479"/>
        <end position="512"/>
    </location>
</feature>
<sequence length="796" mass="90453">MRFFIRDLQQQIECLHNEAPKHSGEIIIYRGQGLPNHQFQQMVNSKYALLSFNNFLSTSTDRQVSLAFADSACSNPDLTGILFEIKIDPTLSSTPYASLDTLSQFGDSEQEILFSMHTVFRIEGFEQIQDRLWQVNLSSTKATDQQLQVLLENLRKDTQSNNSWNRLAKLMVYMGEIKQMEVAFNKYVNSMADKCESELKPYWSVLVCDVHLAIMNQNKGDLLTALTIYQRILDVVNEINFSKYPYLGGVYNNIGKLYYDLAEYPKALFYHEKALRIQQKISPSDELAYAELGDTKSTFFYIKKLFGSPDKSNVMSIDCDDIHRVLGDKGLTSLKSVLIEKEASTCCDRSPSAVTYRNMGALDQSMGNFPSALSFYQKALDLQMTSASSTHADLVSTYNKIGEVYQLIGDYSAALASYQKSLAIQKNLPSLDPVNLAATYKFIGEIYVSMKNFSQALVFFEKTLEIQERSPPVDNRDLIAFYVQVAAVYHSTLNYSAAVVFYQKALDVDERLLLLDDSELVLIYGHIGASYESLQDYRKALCFREKTLCILENCVPSDEAKLFVSYKNIGTLHYLLHNDSKALAFYQKALDIKEKTASCNESDLDMIYYNVADTYLSAKDYPKALFSLACFEQTLEIIKHSISYDMRNIAMTYTHIGNVYRCLTDYSMAFSFHQKALEIQEASSNMSQTDLATIYGNIGEVHHGLQDFLTAVSFHQKSLEIREQFLHVNHLDLALTYSNLSIASEGLNQYNDALIYAKRAVNISRNAFNYGHPDALMFRQNLDELCRKLCLDPSEV</sequence>
<feature type="repeat" description="TPR" evidence="3">
    <location>
        <begin position="437"/>
        <end position="470"/>
    </location>
</feature>
<evidence type="ECO:0000313" key="4">
    <source>
        <dbReference type="EMBL" id="CAF0805051.1"/>
    </source>
</evidence>
<evidence type="ECO:0000313" key="5">
    <source>
        <dbReference type="EMBL" id="CAF0919320.1"/>
    </source>
</evidence>
<dbReference type="PANTHER" id="PTHR45641">
    <property type="entry name" value="TETRATRICOPEPTIDE REPEAT PROTEIN (AFU_ORTHOLOGUE AFUA_6G03870)"/>
    <property type="match status" value="1"/>
</dbReference>
<comment type="caution">
    <text evidence="4">The sequence shown here is derived from an EMBL/GenBank/DDBJ whole genome shotgun (WGS) entry which is preliminary data.</text>
</comment>
<dbReference type="SMART" id="SM00028">
    <property type="entry name" value="TPR"/>
    <property type="match status" value="11"/>
</dbReference>
<dbReference type="SUPFAM" id="SSF48452">
    <property type="entry name" value="TPR-like"/>
    <property type="match status" value="4"/>
</dbReference>
<gene>
    <name evidence="4" type="ORF">BJG266_LOCUS5420</name>
    <name evidence="5" type="ORF">QVE165_LOCUS10450</name>
</gene>
<keyword evidence="1" id="KW-0677">Repeat</keyword>
<protein>
    <submittedName>
        <fullName evidence="4">Uncharacterized protein</fullName>
    </submittedName>
</protein>
<dbReference type="SUPFAM" id="SSF56399">
    <property type="entry name" value="ADP-ribosylation"/>
    <property type="match status" value="1"/>
</dbReference>